<evidence type="ECO:0000313" key="2">
    <source>
        <dbReference type="Proteomes" id="UP000245626"/>
    </source>
</evidence>
<dbReference type="EMBL" id="KZ819866">
    <property type="protein sequence ID" value="PWN51158.1"/>
    <property type="molecule type" value="Genomic_DNA"/>
</dbReference>
<organism evidence="1 2">
    <name type="scientific">Violaceomyces palustris</name>
    <dbReference type="NCBI Taxonomy" id="1673888"/>
    <lineage>
        <taxon>Eukaryota</taxon>
        <taxon>Fungi</taxon>
        <taxon>Dikarya</taxon>
        <taxon>Basidiomycota</taxon>
        <taxon>Ustilaginomycotina</taxon>
        <taxon>Ustilaginomycetes</taxon>
        <taxon>Violaceomycetales</taxon>
        <taxon>Violaceomycetaceae</taxon>
        <taxon>Violaceomyces</taxon>
    </lineage>
</organism>
<reference evidence="1 2" key="1">
    <citation type="journal article" date="2018" name="Mol. Biol. Evol.">
        <title>Broad Genomic Sampling Reveals a Smut Pathogenic Ancestry of the Fungal Clade Ustilaginomycotina.</title>
        <authorList>
            <person name="Kijpornyongpan T."/>
            <person name="Mondo S.J."/>
            <person name="Barry K."/>
            <person name="Sandor L."/>
            <person name="Lee J."/>
            <person name="Lipzen A."/>
            <person name="Pangilinan J."/>
            <person name="LaButti K."/>
            <person name="Hainaut M."/>
            <person name="Henrissat B."/>
            <person name="Grigoriev I.V."/>
            <person name="Spatafora J.W."/>
            <person name="Aime M.C."/>
        </authorList>
    </citation>
    <scope>NUCLEOTIDE SEQUENCE [LARGE SCALE GENOMIC DNA]</scope>
    <source>
        <strain evidence="1 2">SA 807</strain>
    </source>
</reference>
<gene>
    <name evidence="1" type="ORF">IE53DRAFT_386495</name>
</gene>
<evidence type="ECO:0000313" key="1">
    <source>
        <dbReference type="EMBL" id="PWN51158.1"/>
    </source>
</evidence>
<dbReference type="Proteomes" id="UP000245626">
    <property type="component" value="Unassembled WGS sequence"/>
</dbReference>
<keyword evidence="2" id="KW-1185">Reference proteome</keyword>
<proteinExistence type="predicted"/>
<accession>A0ACD0NZ35</accession>
<sequence length="706" mass="77036">MPLAKPRTRYLSPLFSRSHPPAPAPAPAPAPFHHRHPQLKRLYAGQSSPYVQHPTQRSDPSDPHSPLLSRVSGPTDKPLSTLTLGQFWSEIVTKFAERPALISRHEPASQHGEASSSSALSSGSDAVRWSFAEMNQHIRKLIKGLLGIGVRKGDRVGVVMMNSSAYGALQWALAEIGAIMVTLNPAYSPGELKKALRHVGASTLIIVPSLRGSNYVSALNDLLPSLKGAAHKGDKSIIEEESLPELRRLVLVDNLDNRPKGWESTSVLGQQGKTFRDAVDELNGRCIDYRELLKDSSARDYEKPDFMDVINLQLTSGTTGRPKAVALSSHNLLNNGISIGDTLKLTPSDVLCNVPPLFHCFGLVLGNLAAWTHGSSVVYAAEGFDPVRSLRAASEERCTALHGVPTHFIAQLEVLESLQEHYEDPSKYPLPQGVREGERFDLTPLRTGLTSGSTVPIELMKRIMDPKKMGAKEQTVVYGQTETSPVSFGCDIDAPVERRCETVGRIYPHAHAKIVDPNDPEGKVLPVGTAGELCTAGYIVMKGYYQEPEKTAEVLQRHQCEPEIQWMRTGDVAVMDEEGYVRIVGRSKDIIIRGGENLFPVTIENCIDLLPGVATNAVIAVPDEKYGETVGVFISRGHGTKVDSVTIRKHVKENVSGQSAPAWVWYLGEDGVPAEFPKTASGKIQKVILREWAKELVAQGQGKTTS</sequence>
<protein>
    <submittedName>
        <fullName evidence="1">Acetyl-CoA synthetase-like protein</fullName>
    </submittedName>
</protein>
<name>A0ACD0NZ35_9BASI</name>